<evidence type="ECO:0000256" key="5">
    <source>
        <dbReference type="ARBA" id="ARBA00022741"/>
    </source>
</evidence>
<feature type="binding site" evidence="8">
    <location>
        <position position="89"/>
    </location>
    <ligand>
        <name>ATP</name>
        <dbReference type="ChEBI" id="CHEBI:30616"/>
    </ligand>
</feature>
<feature type="binding site" evidence="8">
    <location>
        <position position="175"/>
    </location>
    <ligand>
        <name>ATP</name>
        <dbReference type="ChEBI" id="CHEBI:30616"/>
    </ligand>
</feature>
<feature type="binding site" evidence="8">
    <location>
        <position position="182"/>
    </location>
    <ligand>
        <name>ATP</name>
        <dbReference type="ChEBI" id="CHEBI:30616"/>
    </ligand>
</feature>
<dbReference type="PANTHER" id="PTHR32057:SF14">
    <property type="entry name" value="PROTEIN ADENYLYLTRANSFERASE SELO, MITOCHONDRIAL"/>
    <property type="match status" value="1"/>
</dbReference>
<comment type="catalytic activity">
    <reaction evidence="8">
        <text>L-tyrosyl-[protein] + ATP = O-(5'-adenylyl)-L-tyrosyl-[protein] + diphosphate</text>
        <dbReference type="Rhea" id="RHEA:54288"/>
        <dbReference type="Rhea" id="RHEA-COMP:10136"/>
        <dbReference type="Rhea" id="RHEA-COMP:13846"/>
        <dbReference type="ChEBI" id="CHEBI:30616"/>
        <dbReference type="ChEBI" id="CHEBI:33019"/>
        <dbReference type="ChEBI" id="CHEBI:46858"/>
        <dbReference type="ChEBI" id="CHEBI:83624"/>
        <dbReference type="EC" id="2.7.7.108"/>
    </reaction>
</comment>
<name>A0A399QY04_9PROT</name>
<dbReference type="PANTHER" id="PTHR32057">
    <property type="entry name" value="PROTEIN ADENYLYLTRANSFERASE SELO, MITOCHONDRIAL"/>
    <property type="match status" value="1"/>
</dbReference>
<evidence type="ECO:0000256" key="4">
    <source>
        <dbReference type="ARBA" id="ARBA00022723"/>
    </source>
</evidence>
<dbReference type="RefSeq" id="WP_119378976.1">
    <property type="nucleotide sequence ID" value="NZ_QWGB01000005.1"/>
</dbReference>
<dbReference type="GO" id="GO:0000287">
    <property type="term" value="F:magnesium ion binding"/>
    <property type="evidence" value="ECO:0007669"/>
    <property type="project" value="UniProtKB-UniRule"/>
</dbReference>
<feature type="binding site" evidence="8">
    <location>
        <position position="122"/>
    </location>
    <ligand>
        <name>ATP</name>
        <dbReference type="ChEBI" id="CHEBI:30616"/>
    </ligand>
</feature>
<feature type="binding site" evidence="8">
    <location>
        <position position="263"/>
    </location>
    <ligand>
        <name>ATP</name>
        <dbReference type="ChEBI" id="CHEBI:30616"/>
    </ligand>
</feature>
<dbReference type="GO" id="GO:0005524">
    <property type="term" value="F:ATP binding"/>
    <property type="evidence" value="ECO:0007669"/>
    <property type="project" value="UniProtKB-UniRule"/>
</dbReference>
<proteinExistence type="inferred from homology"/>
<dbReference type="Pfam" id="PF02696">
    <property type="entry name" value="SelO"/>
    <property type="match status" value="1"/>
</dbReference>
<dbReference type="OrthoDB" id="9776281at2"/>
<feature type="binding site" evidence="8">
    <location>
        <position position="121"/>
    </location>
    <ligand>
        <name>ATP</name>
        <dbReference type="ChEBI" id="CHEBI:30616"/>
    </ligand>
</feature>
<keyword evidence="5 8" id="KW-0547">Nucleotide-binding</keyword>
<evidence type="ECO:0000256" key="6">
    <source>
        <dbReference type="ARBA" id="ARBA00022840"/>
    </source>
</evidence>
<comment type="catalytic activity">
    <reaction evidence="8">
        <text>L-tyrosyl-[protein] + UTP = O-(5'-uridylyl)-L-tyrosyl-[protein] + diphosphate</text>
        <dbReference type="Rhea" id="RHEA:83887"/>
        <dbReference type="Rhea" id="RHEA-COMP:10136"/>
        <dbReference type="Rhea" id="RHEA-COMP:20238"/>
        <dbReference type="ChEBI" id="CHEBI:33019"/>
        <dbReference type="ChEBI" id="CHEBI:46398"/>
        <dbReference type="ChEBI" id="CHEBI:46858"/>
        <dbReference type="ChEBI" id="CHEBI:90602"/>
    </reaction>
</comment>
<accession>A0A399QY04</accession>
<comment type="cofactor">
    <cofactor evidence="8">
        <name>Mg(2+)</name>
        <dbReference type="ChEBI" id="CHEBI:18420"/>
    </cofactor>
    <cofactor evidence="8">
        <name>Mn(2+)</name>
        <dbReference type="ChEBI" id="CHEBI:29035"/>
    </cofactor>
</comment>
<evidence type="ECO:0000313" key="10">
    <source>
        <dbReference type="Proteomes" id="UP000265431"/>
    </source>
</evidence>
<feature type="active site" description="Proton acceptor" evidence="8">
    <location>
        <position position="253"/>
    </location>
</feature>
<comment type="catalytic activity">
    <reaction evidence="8">
        <text>L-threonyl-[protein] + ATP = 3-O-(5'-adenylyl)-L-threonyl-[protein] + diphosphate</text>
        <dbReference type="Rhea" id="RHEA:54292"/>
        <dbReference type="Rhea" id="RHEA-COMP:11060"/>
        <dbReference type="Rhea" id="RHEA-COMP:13847"/>
        <dbReference type="ChEBI" id="CHEBI:30013"/>
        <dbReference type="ChEBI" id="CHEBI:30616"/>
        <dbReference type="ChEBI" id="CHEBI:33019"/>
        <dbReference type="ChEBI" id="CHEBI:138113"/>
        <dbReference type="EC" id="2.7.7.108"/>
    </reaction>
</comment>
<feature type="binding site" evidence="8">
    <location>
        <position position="88"/>
    </location>
    <ligand>
        <name>ATP</name>
        <dbReference type="ChEBI" id="CHEBI:30616"/>
    </ligand>
</feature>
<dbReference type="EC" id="2.7.7.-" evidence="8"/>
<evidence type="ECO:0000256" key="8">
    <source>
        <dbReference type="HAMAP-Rule" id="MF_00692"/>
    </source>
</evidence>
<feature type="binding site" evidence="8">
    <location>
        <position position="263"/>
    </location>
    <ligand>
        <name>Mg(2+)</name>
        <dbReference type="ChEBI" id="CHEBI:18420"/>
    </ligand>
</feature>
<dbReference type="InterPro" id="IPR003846">
    <property type="entry name" value="SelO"/>
</dbReference>
<comment type="catalytic activity">
    <reaction evidence="8">
        <text>L-histidyl-[protein] + UTP = N(tele)-(5'-uridylyl)-L-histidyl-[protein] + diphosphate</text>
        <dbReference type="Rhea" id="RHEA:83891"/>
        <dbReference type="Rhea" id="RHEA-COMP:9745"/>
        <dbReference type="Rhea" id="RHEA-COMP:20239"/>
        <dbReference type="ChEBI" id="CHEBI:29979"/>
        <dbReference type="ChEBI" id="CHEBI:33019"/>
        <dbReference type="ChEBI" id="CHEBI:46398"/>
        <dbReference type="ChEBI" id="CHEBI:233474"/>
    </reaction>
</comment>
<evidence type="ECO:0000256" key="2">
    <source>
        <dbReference type="ARBA" id="ARBA00022679"/>
    </source>
</evidence>
<comment type="catalytic activity">
    <reaction evidence="8">
        <text>L-seryl-[protein] + UTP = O-(5'-uridylyl)-L-seryl-[protein] + diphosphate</text>
        <dbReference type="Rhea" id="RHEA:64604"/>
        <dbReference type="Rhea" id="RHEA-COMP:9863"/>
        <dbReference type="Rhea" id="RHEA-COMP:16635"/>
        <dbReference type="ChEBI" id="CHEBI:29999"/>
        <dbReference type="ChEBI" id="CHEBI:33019"/>
        <dbReference type="ChEBI" id="CHEBI:46398"/>
        <dbReference type="ChEBI" id="CHEBI:156051"/>
    </reaction>
</comment>
<keyword evidence="3 8" id="KW-0548">Nucleotidyltransferase</keyword>
<dbReference type="AlphaFoldDB" id="A0A399QY04"/>
<keyword evidence="8" id="KW-0464">Manganese</keyword>
<evidence type="ECO:0000256" key="1">
    <source>
        <dbReference type="ARBA" id="ARBA00009747"/>
    </source>
</evidence>
<comment type="function">
    <text evidence="8">Nucleotidyltransferase involved in the post-translational modification of proteins. It can catalyze the addition of adenosine monophosphate (AMP) or uridine monophosphate (UMP) to a protein, resulting in modifications known as AMPylation and UMPylation.</text>
</comment>
<dbReference type="GO" id="GO:0030145">
    <property type="term" value="F:manganese ion binding"/>
    <property type="evidence" value="ECO:0007669"/>
    <property type="project" value="UniProtKB-UniRule"/>
</dbReference>
<keyword evidence="2 8" id="KW-0808">Transferase</keyword>
<feature type="binding site" evidence="8">
    <location>
        <position position="86"/>
    </location>
    <ligand>
        <name>ATP</name>
        <dbReference type="ChEBI" id="CHEBI:30616"/>
    </ligand>
</feature>
<keyword evidence="7 8" id="KW-0460">Magnesium</keyword>
<gene>
    <name evidence="8" type="primary">ydiU</name>
    <name evidence="8" type="synonym">selO</name>
    <name evidence="9" type="ORF">D1224_05875</name>
</gene>
<dbReference type="Proteomes" id="UP000265431">
    <property type="component" value="Unassembled WGS sequence"/>
</dbReference>
<comment type="similarity">
    <text evidence="1 8">Belongs to the SELO family.</text>
</comment>
<comment type="catalytic activity">
    <reaction evidence="8">
        <text>L-seryl-[protein] + ATP = 3-O-(5'-adenylyl)-L-seryl-[protein] + diphosphate</text>
        <dbReference type="Rhea" id="RHEA:58120"/>
        <dbReference type="Rhea" id="RHEA-COMP:9863"/>
        <dbReference type="Rhea" id="RHEA-COMP:15073"/>
        <dbReference type="ChEBI" id="CHEBI:29999"/>
        <dbReference type="ChEBI" id="CHEBI:30616"/>
        <dbReference type="ChEBI" id="CHEBI:33019"/>
        <dbReference type="ChEBI" id="CHEBI:142516"/>
        <dbReference type="EC" id="2.7.7.108"/>
    </reaction>
</comment>
<dbReference type="EC" id="2.7.7.108" evidence="8"/>
<feature type="binding site" evidence="8">
    <location>
        <position position="254"/>
    </location>
    <ligand>
        <name>Mg(2+)</name>
        <dbReference type="ChEBI" id="CHEBI:18420"/>
    </ligand>
</feature>
<protein>
    <recommendedName>
        <fullName evidence="8">Protein nucleotidyltransferase YdiU</fullName>
        <ecNumber evidence="8">2.7.7.-</ecNumber>
    </recommendedName>
    <alternativeName>
        <fullName evidence="8">Protein adenylyltransferase YdiU</fullName>
        <ecNumber evidence="8">2.7.7.108</ecNumber>
    </alternativeName>
    <alternativeName>
        <fullName evidence="8">Protein uridylyltransferase YdiU</fullName>
        <ecNumber evidence="8">2.7.7.-</ecNumber>
    </alternativeName>
</protein>
<keyword evidence="4 8" id="KW-0479">Metal-binding</keyword>
<dbReference type="GO" id="GO:0070733">
    <property type="term" value="F:AMPylase activity"/>
    <property type="evidence" value="ECO:0007669"/>
    <property type="project" value="UniProtKB-EC"/>
</dbReference>
<dbReference type="HAMAP" id="MF_00692">
    <property type="entry name" value="SelO"/>
    <property type="match status" value="1"/>
</dbReference>
<dbReference type="EMBL" id="QWGB01000005">
    <property type="protein sequence ID" value="RIJ23788.1"/>
    <property type="molecule type" value="Genomic_DNA"/>
</dbReference>
<sequence>MHYQAAPAFLALADAFADAAEPAHFQTSVLRFRNTRWDERVGLGQLTPEAWANHFARFRPLPDNIETPLAMRYHGHQFGVYNPELGDGRGFLFAQLRDDQGRLLDLGTKGSGQTRWSRQGDGRLTLKGGVREVLAAQYLEAHGVKTSKPFSLIETGEELARNDEPSPARSAVLTRLSHSHIRFGTFQRAASMGETENLARLIRYCCEVYYPDAVDEDISVMAPALLHRITEQTARMVAQWMATGFVHGVMNTDNFNITGESFDYGPWRFLPESDPNFTAAYFDQQGLYRFGRQPTQGLWALQQLAIAMSPVCDTDPLGEALQAYEPAYQAALAEHNLKLFGLQSSGDLHDDLVWLQALYTWMSETRAPWPQVFFDWFCGSESEARAAKSPIASMYADAGFAPVRDGMFARNPDRPERLSHAYWQREKPISLLYDEVEAIWAPIAERDDWSLFEQTLKDIDAAREALDITFEPSAQKA</sequence>
<keyword evidence="10" id="KW-1185">Reference proteome</keyword>
<feature type="binding site" evidence="8">
    <location>
        <position position="109"/>
    </location>
    <ligand>
        <name>ATP</name>
        <dbReference type="ChEBI" id="CHEBI:30616"/>
    </ligand>
</feature>
<evidence type="ECO:0000256" key="7">
    <source>
        <dbReference type="ARBA" id="ARBA00022842"/>
    </source>
</evidence>
<keyword evidence="6 8" id="KW-0067">ATP-binding</keyword>
<dbReference type="NCBIfam" id="NF000658">
    <property type="entry name" value="PRK00029.1"/>
    <property type="match status" value="1"/>
</dbReference>
<reference evidence="9 10" key="1">
    <citation type="submission" date="2018-08" db="EMBL/GenBank/DDBJ databases">
        <title>Henriciella mobilis sp. nov., isolated from seawater.</title>
        <authorList>
            <person name="Cheng H."/>
            <person name="Wu Y.-H."/>
            <person name="Xu X.-W."/>
            <person name="Guo L.-L."/>
        </authorList>
    </citation>
    <scope>NUCLEOTIDE SEQUENCE [LARGE SCALE GENOMIC DNA]</scope>
    <source>
        <strain evidence="9 10">CCUG66934</strain>
    </source>
</reference>
<organism evidence="9 10">
    <name type="scientific">Henriciella barbarensis</name>
    <dbReference type="NCBI Taxonomy" id="86342"/>
    <lineage>
        <taxon>Bacteria</taxon>
        <taxon>Pseudomonadati</taxon>
        <taxon>Pseudomonadota</taxon>
        <taxon>Alphaproteobacteria</taxon>
        <taxon>Hyphomonadales</taxon>
        <taxon>Hyphomonadaceae</taxon>
        <taxon>Henriciella</taxon>
    </lineage>
</organism>
<comment type="caution">
    <text evidence="9">The sequence shown here is derived from an EMBL/GenBank/DDBJ whole genome shotgun (WGS) entry which is preliminary data.</text>
</comment>
<evidence type="ECO:0000313" key="9">
    <source>
        <dbReference type="EMBL" id="RIJ23788.1"/>
    </source>
</evidence>
<evidence type="ECO:0000256" key="3">
    <source>
        <dbReference type="ARBA" id="ARBA00022695"/>
    </source>
</evidence>